<accession>A0A1G7CNZ7</accession>
<keyword evidence="3" id="KW-1003">Cell membrane</keyword>
<keyword evidence="6 12" id="KW-0067">ATP-binding</keyword>
<dbReference type="PROSITE" id="PS50929">
    <property type="entry name" value="ABC_TM1F"/>
    <property type="match status" value="1"/>
</dbReference>
<dbReference type="InterPro" id="IPR003439">
    <property type="entry name" value="ABC_transporter-like_ATP-bd"/>
</dbReference>
<dbReference type="SUPFAM" id="SSF90123">
    <property type="entry name" value="ABC transporter transmembrane region"/>
    <property type="match status" value="1"/>
</dbReference>
<dbReference type="FunFam" id="3.40.50.300:FF:001444">
    <property type="entry name" value="ABC transporter ATP-binding protein"/>
    <property type="match status" value="1"/>
</dbReference>
<evidence type="ECO:0000256" key="9">
    <source>
        <dbReference type="SAM" id="Phobius"/>
    </source>
</evidence>
<dbReference type="InterPro" id="IPR003593">
    <property type="entry name" value="AAA+_ATPase"/>
</dbReference>
<dbReference type="AlphaFoldDB" id="A0A1G7CNZ7"/>
<dbReference type="PANTHER" id="PTHR24221">
    <property type="entry name" value="ATP-BINDING CASSETTE SUB-FAMILY B"/>
    <property type="match status" value="1"/>
</dbReference>
<dbReference type="NCBIfam" id="TIGR01842">
    <property type="entry name" value="type_I_sec_PrtD"/>
    <property type="match status" value="1"/>
</dbReference>
<dbReference type="InterPro" id="IPR039421">
    <property type="entry name" value="Type_1_exporter"/>
</dbReference>
<dbReference type="PROSITE" id="PS50893">
    <property type="entry name" value="ABC_TRANSPORTER_2"/>
    <property type="match status" value="1"/>
</dbReference>
<feature type="transmembrane region" description="Helical" evidence="9">
    <location>
        <begin position="252"/>
        <end position="270"/>
    </location>
</feature>
<reference evidence="12 13" key="1">
    <citation type="submission" date="2016-10" db="EMBL/GenBank/DDBJ databases">
        <authorList>
            <person name="de Groot N.N."/>
        </authorList>
    </citation>
    <scope>NUCLEOTIDE SEQUENCE [LARGE SCALE GENOMIC DNA]</scope>
    <source>
        <strain evidence="12 13">CPCC 100156</strain>
    </source>
</reference>
<keyword evidence="13" id="KW-1185">Reference proteome</keyword>
<organism evidence="12 13">
    <name type="scientific">Belnapia rosea</name>
    <dbReference type="NCBI Taxonomy" id="938405"/>
    <lineage>
        <taxon>Bacteria</taxon>
        <taxon>Pseudomonadati</taxon>
        <taxon>Pseudomonadota</taxon>
        <taxon>Alphaproteobacteria</taxon>
        <taxon>Acetobacterales</taxon>
        <taxon>Roseomonadaceae</taxon>
        <taxon>Belnapia</taxon>
    </lineage>
</organism>
<evidence type="ECO:0000256" key="8">
    <source>
        <dbReference type="ARBA" id="ARBA00023136"/>
    </source>
</evidence>
<dbReference type="GO" id="GO:0034040">
    <property type="term" value="F:ATPase-coupled lipid transmembrane transporter activity"/>
    <property type="evidence" value="ECO:0007669"/>
    <property type="project" value="TreeGrafter"/>
</dbReference>
<dbReference type="Pfam" id="PF00005">
    <property type="entry name" value="ABC_tran"/>
    <property type="match status" value="1"/>
</dbReference>
<evidence type="ECO:0000256" key="4">
    <source>
        <dbReference type="ARBA" id="ARBA00022692"/>
    </source>
</evidence>
<dbReference type="Pfam" id="PF00664">
    <property type="entry name" value="ABC_membrane"/>
    <property type="match status" value="1"/>
</dbReference>
<dbReference type="GO" id="GO:0005524">
    <property type="term" value="F:ATP binding"/>
    <property type="evidence" value="ECO:0007669"/>
    <property type="project" value="UniProtKB-KW"/>
</dbReference>
<keyword evidence="4 9" id="KW-0812">Transmembrane</keyword>
<evidence type="ECO:0000313" key="12">
    <source>
        <dbReference type="EMBL" id="SDE41057.1"/>
    </source>
</evidence>
<feature type="transmembrane region" description="Helical" evidence="9">
    <location>
        <begin position="20"/>
        <end position="44"/>
    </location>
</feature>
<dbReference type="GO" id="GO:0030253">
    <property type="term" value="P:protein secretion by the type I secretion system"/>
    <property type="evidence" value="ECO:0007669"/>
    <property type="project" value="InterPro"/>
</dbReference>
<keyword evidence="8 9" id="KW-0472">Membrane</keyword>
<evidence type="ECO:0000256" key="7">
    <source>
        <dbReference type="ARBA" id="ARBA00022989"/>
    </source>
</evidence>
<feature type="transmembrane region" description="Helical" evidence="9">
    <location>
        <begin position="147"/>
        <end position="176"/>
    </location>
</feature>
<dbReference type="Gene3D" id="1.20.1560.10">
    <property type="entry name" value="ABC transporter type 1, transmembrane domain"/>
    <property type="match status" value="1"/>
</dbReference>
<dbReference type="PROSITE" id="PS00211">
    <property type="entry name" value="ABC_TRANSPORTER_1"/>
    <property type="match status" value="1"/>
</dbReference>
<feature type="domain" description="ABC transporter" evidence="10">
    <location>
        <begin position="336"/>
        <end position="571"/>
    </location>
</feature>
<dbReference type="GO" id="GO:0140359">
    <property type="term" value="F:ABC-type transporter activity"/>
    <property type="evidence" value="ECO:0007669"/>
    <property type="project" value="InterPro"/>
</dbReference>
<dbReference type="GO" id="GO:0016887">
    <property type="term" value="F:ATP hydrolysis activity"/>
    <property type="evidence" value="ECO:0007669"/>
    <property type="project" value="InterPro"/>
</dbReference>
<name>A0A1G7CNZ7_9PROT</name>
<dbReference type="GO" id="GO:0005886">
    <property type="term" value="C:plasma membrane"/>
    <property type="evidence" value="ECO:0007669"/>
    <property type="project" value="UniProtKB-SubCell"/>
</dbReference>
<evidence type="ECO:0000256" key="3">
    <source>
        <dbReference type="ARBA" id="ARBA00022475"/>
    </source>
</evidence>
<feature type="transmembrane region" description="Helical" evidence="9">
    <location>
        <begin position="56"/>
        <end position="82"/>
    </location>
</feature>
<evidence type="ECO:0000256" key="5">
    <source>
        <dbReference type="ARBA" id="ARBA00022741"/>
    </source>
</evidence>
<dbReference type="InterPro" id="IPR011527">
    <property type="entry name" value="ABC1_TM_dom"/>
</dbReference>
<dbReference type="GO" id="GO:0030256">
    <property type="term" value="C:type I protein secretion system complex"/>
    <property type="evidence" value="ECO:0007669"/>
    <property type="project" value="InterPro"/>
</dbReference>
<keyword evidence="5" id="KW-0547">Nucleotide-binding</keyword>
<feature type="domain" description="ABC transmembrane type-1" evidence="11">
    <location>
        <begin position="29"/>
        <end position="305"/>
    </location>
</feature>
<keyword evidence="2" id="KW-0813">Transport</keyword>
<dbReference type="EMBL" id="FMZX01000034">
    <property type="protein sequence ID" value="SDE41057.1"/>
    <property type="molecule type" value="Genomic_DNA"/>
</dbReference>
<dbReference type="InterPro" id="IPR010128">
    <property type="entry name" value="ATPase_T1SS_PrtD-like"/>
</dbReference>
<evidence type="ECO:0000313" key="13">
    <source>
        <dbReference type="Proteomes" id="UP000198925"/>
    </source>
</evidence>
<gene>
    <name evidence="12" type="ORF">SAMN04487779_10349</name>
</gene>
<evidence type="ECO:0000259" key="10">
    <source>
        <dbReference type="PROSITE" id="PS50893"/>
    </source>
</evidence>
<evidence type="ECO:0000259" key="11">
    <source>
        <dbReference type="PROSITE" id="PS50929"/>
    </source>
</evidence>
<dbReference type="SMART" id="SM00382">
    <property type="entry name" value="AAA"/>
    <property type="match status" value="1"/>
</dbReference>
<comment type="subcellular location">
    <subcellularLocation>
        <location evidence="1">Cell membrane</location>
        <topology evidence="1">Multi-pass membrane protein</topology>
    </subcellularLocation>
</comment>
<dbReference type="Proteomes" id="UP000198925">
    <property type="component" value="Unassembled WGS sequence"/>
</dbReference>
<evidence type="ECO:0000256" key="2">
    <source>
        <dbReference type="ARBA" id="ARBA00022448"/>
    </source>
</evidence>
<dbReference type="CDD" id="cd03246">
    <property type="entry name" value="ABCC_Protease_Secretion"/>
    <property type="match status" value="1"/>
</dbReference>
<proteinExistence type="predicted"/>
<dbReference type="InterPro" id="IPR017871">
    <property type="entry name" value="ABC_transporter-like_CS"/>
</dbReference>
<dbReference type="InterPro" id="IPR036640">
    <property type="entry name" value="ABC1_TM_sf"/>
</dbReference>
<dbReference type="Gene3D" id="3.40.50.300">
    <property type="entry name" value="P-loop containing nucleotide triphosphate hydrolases"/>
    <property type="match status" value="1"/>
</dbReference>
<sequence>MALIEGSSFRQPRRTQLDQAVAACRSTAWVLALFGLASNVLMLAPPLYMLQVYDRVMVSGAIETLIMLTAMTAGALLVFGLLDATRSAITARLGSWLMAQLGPVYLANSVRARLAGDGGGAQPLRDLQSVQTFITSPGFNVFFDGPWVPIFLILGWLLHPWLGVLAIASAVLLFSLGVANEYVTRKPTIASSLSQIAATKHAEATIRNAEVVRAMGMLPAMIALWQSSNEVALSAQQRAAERGALLLGITKFVRYFVQSASLGIGAYLVLQGSLSSGGMIASSILLGRALAPVEGAMGAWRSFSMARIAYRRLQAQLRAMPEEPVRTRLPAPEGVLTLRNVSFAAPGSRVPILRSVSFEAVPGEVLAVIGPSAGGKSTLCRLLVGIAEPSSGEVRLDGSELRHWNAEELGQHIGYLPQDVELFSGTIRDNIARMSEAEDEAVVEAAMLAHAHELIQRLPQGYDTVIGEGGIRLSGGQRQRIGLARAVYRIPRIIVLDEPNANLDTSGEAALSAAIDEMKRHHCTLLIVGHRPSTIALADRILLMKEGRVELIGPRDEVLKRLRKASSDKAQPQDADAARSA</sequence>
<evidence type="ECO:0000256" key="6">
    <source>
        <dbReference type="ARBA" id="ARBA00022840"/>
    </source>
</evidence>
<dbReference type="PANTHER" id="PTHR24221:SF248">
    <property type="entry name" value="ABC TRANSPORTER TRANSMEMBRANE REGION"/>
    <property type="match status" value="1"/>
</dbReference>
<keyword evidence="7 9" id="KW-1133">Transmembrane helix</keyword>
<evidence type="ECO:0000256" key="1">
    <source>
        <dbReference type="ARBA" id="ARBA00004651"/>
    </source>
</evidence>
<protein>
    <submittedName>
        <fullName evidence="12">ATP-binding cassette, subfamily C</fullName>
    </submittedName>
</protein>
<dbReference type="SUPFAM" id="SSF52540">
    <property type="entry name" value="P-loop containing nucleoside triphosphate hydrolases"/>
    <property type="match status" value="1"/>
</dbReference>
<dbReference type="RefSeq" id="WP_090665128.1">
    <property type="nucleotide sequence ID" value="NZ_FMZX01000034.1"/>
</dbReference>
<dbReference type="InterPro" id="IPR027417">
    <property type="entry name" value="P-loop_NTPase"/>
</dbReference>